<name>A0A1E2SKP7_LEIXY</name>
<feature type="transmembrane region" description="Helical" evidence="2">
    <location>
        <begin position="86"/>
        <end position="102"/>
    </location>
</feature>
<keyword evidence="2" id="KW-1133">Transmembrane helix</keyword>
<feature type="transmembrane region" description="Helical" evidence="2">
    <location>
        <begin position="60"/>
        <end position="80"/>
    </location>
</feature>
<evidence type="ECO:0000313" key="4">
    <source>
        <dbReference type="Proteomes" id="UP000094426"/>
    </source>
</evidence>
<gene>
    <name evidence="3" type="ORF">ATY41_10110</name>
</gene>
<dbReference type="AlphaFoldDB" id="A0A1E2SKP7"/>
<protein>
    <submittedName>
        <fullName evidence="3">Uncharacterized protein</fullName>
    </submittedName>
</protein>
<reference evidence="3 4" key="1">
    <citation type="submission" date="2015-11" db="EMBL/GenBank/DDBJ databases">
        <authorList>
            <person name="Zhang Y."/>
            <person name="Guo Z."/>
        </authorList>
    </citation>
    <scope>NUCLEOTIDE SEQUENCE [LARGE SCALE GENOMIC DNA]</scope>
    <source>
        <strain evidence="4">gdw1</strain>
    </source>
</reference>
<evidence type="ECO:0000256" key="1">
    <source>
        <dbReference type="SAM" id="MobiDB-lite"/>
    </source>
</evidence>
<feature type="transmembrane region" description="Helical" evidence="2">
    <location>
        <begin position="25"/>
        <end position="48"/>
    </location>
</feature>
<keyword evidence="2" id="KW-0472">Membrane</keyword>
<feature type="compositionally biased region" description="Low complexity" evidence="1">
    <location>
        <begin position="215"/>
        <end position="227"/>
    </location>
</feature>
<sequence length="293" mass="32596">MKAQENWIQTWQNLLTSVFFTTSMIIIPSPIAPIVVQVLVGSVVVGWLTARTADLLRRSWLGSAMVLPFLLPPILLYNMLPLRTTILLYIEIAILFRLLLKLRPELLTNRYREFVLLTVAIVVVAFWRSENLLYLLIPYAAVSLRIFRRDPGSSRRALATALVIAAGFSGAMAGVNVVLANSKYLMTATMNPLSVMLAGNLGGPHLEANLAAIDRSTSPSSGSTRTRWTSRRCGRAKARFSATGTERMPVRSSGRTSHSSERTRECSSRPGCRPSSRRIRWAASRRPRSEAKR</sequence>
<feature type="transmembrane region" description="Helical" evidence="2">
    <location>
        <begin position="114"/>
        <end position="137"/>
    </location>
</feature>
<dbReference type="EMBL" id="LNZG01000013">
    <property type="protein sequence ID" value="ODA90333.1"/>
    <property type="molecule type" value="Genomic_DNA"/>
</dbReference>
<comment type="caution">
    <text evidence="3">The sequence shown here is derived from an EMBL/GenBank/DDBJ whole genome shotgun (WGS) entry which is preliminary data.</text>
</comment>
<keyword evidence="2" id="KW-0812">Transmembrane</keyword>
<organism evidence="3 4">
    <name type="scientific">Leifsonia xyli subsp. xyli</name>
    <dbReference type="NCBI Taxonomy" id="59736"/>
    <lineage>
        <taxon>Bacteria</taxon>
        <taxon>Bacillati</taxon>
        <taxon>Actinomycetota</taxon>
        <taxon>Actinomycetes</taxon>
        <taxon>Micrococcales</taxon>
        <taxon>Microbacteriaceae</taxon>
        <taxon>Leifsonia</taxon>
    </lineage>
</organism>
<evidence type="ECO:0000313" key="3">
    <source>
        <dbReference type="EMBL" id="ODA90333.1"/>
    </source>
</evidence>
<proteinExistence type="predicted"/>
<accession>A0A1E2SKP7</accession>
<dbReference type="RefSeq" id="WP_041766898.1">
    <property type="nucleotide sequence ID" value="NZ_LNZG01000013.1"/>
</dbReference>
<feature type="compositionally biased region" description="Basic residues" evidence="1">
    <location>
        <begin position="275"/>
        <end position="286"/>
    </location>
</feature>
<feature type="region of interest" description="Disordered" evidence="1">
    <location>
        <begin position="212"/>
        <end position="293"/>
    </location>
</feature>
<feature type="transmembrane region" description="Helical" evidence="2">
    <location>
        <begin position="157"/>
        <end position="180"/>
    </location>
</feature>
<evidence type="ECO:0000256" key="2">
    <source>
        <dbReference type="SAM" id="Phobius"/>
    </source>
</evidence>
<dbReference type="Proteomes" id="UP000094426">
    <property type="component" value="Unassembled WGS sequence"/>
</dbReference>
<feature type="compositionally biased region" description="Basic residues" evidence="1">
    <location>
        <begin position="228"/>
        <end position="238"/>
    </location>
</feature>
<feature type="compositionally biased region" description="Basic and acidic residues" evidence="1">
    <location>
        <begin position="258"/>
        <end position="267"/>
    </location>
</feature>